<evidence type="ECO:0000313" key="2">
    <source>
        <dbReference type="Proteomes" id="UP000789920"/>
    </source>
</evidence>
<sequence length="294" mass="34397">VEIFVQQSFTINNLEKKLIKLFQKIEKLEEQEQLKSKWDNNQELQTQTTELIRERDNVQQNLKRNLINFLLKNKQKSKRISELTGGLSFLRGLLVGKNQEVIDLTTQKNDLSREIAEQQRERNRIQAELDNLQTRLGRLQGKFLGSLLRSKKKSEAIKELKAQMVKLRAKLIEKEGQIEDLQNQVDDLNQQLTLADNTIDTLHQELNLKDGEITRLENEVKNLETERDDRPKNIQRELDREKGWWDKWLNDTRVDMQSSANDDKQLPTWVANRHVSFGQLLEWSATLAYGGKGA</sequence>
<name>A0ACA9RPL8_9GLOM</name>
<gene>
    <name evidence="1" type="ORF">RPERSI_LOCUS21449</name>
</gene>
<protein>
    <submittedName>
        <fullName evidence="1">25158_t:CDS:1</fullName>
    </submittedName>
</protein>
<organism evidence="1 2">
    <name type="scientific">Racocetra persica</name>
    <dbReference type="NCBI Taxonomy" id="160502"/>
    <lineage>
        <taxon>Eukaryota</taxon>
        <taxon>Fungi</taxon>
        <taxon>Fungi incertae sedis</taxon>
        <taxon>Mucoromycota</taxon>
        <taxon>Glomeromycotina</taxon>
        <taxon>Glomeromycetes</taxon>
        <taxon>Diversisporales</taxon>
        <taxon>Gigasporaceae</taxon>
        <taxon>Racocetra</taxon>
    </lineage>
</organism>
<comment type="caution">
    <text evidence="1">The sequence shown here is derived from an EMBL/GenBank/DDBJ whole genome shotgun (WGS) entry which is preliminary data.</text>
</comment>
<keyword evidence="2" id="KW-1185">Reference proteome</keyword>
<reference evidence="1" key="1">
    <citation type="submission" date="2021-06" db="EMBL/GenBank/DDBJ databases">
        <authorList>
            <person name="Kallberg Y."/>
            <person name="Tangrot J."/>
            <person name="Rosling A."/>
        </authorList>
    </citation>
    <scope>NUCLEOTIDE SEQUENCE</scope>
    <source>
        <strain evidence="1">MA461A</strain>
    </source>
</reference>
<dbReference type="EMBL" id="CAJVQC010062834">
    <property type="protein sequence ID" value="CAG8803084.1"/>
    <property type="molecule type" value="Genomic_DNA"/>
</dbReference>
<proteinExistence type="predicted"/>
<accession>A0ACA9RPL8</accession>
<feature type="non-terminal residue" evidence="1">
    <location>
        <position position="1"/>
    </location>
</feature>
<evidence type="ECO:0000313" key="1">
    <source>
        <dbReference type="EMBL" id="CAG8803084.1"/>
    </source>
</evidence>
<dbReference type="Proteomes" id="UP000789920">
    <property type="component" value="Unassembled WGS sequence"/>
</dbReference>